<evidence type="ECO:0008006" key="3">
    <source>
        <dbReference type="Google" id="ProtNLM"/>
    </source>
</evidence>
<gene>
    <name evidence="1" type="ORF">DL346_08565</name>
</gene>
<dbReference type="Proteomes" id="UP000249260">
    <property type="component" value="Unassembled WGS sequence"/>
</dbReference>
<dbReference type="RefSeq" id="WP_112881584.1">
    <property type="nucleotide sequence ID" value="NZ_QLUW01000001.1"/>
</dbReference>
<dbReference type="OrthoDB" id="9796766at2"/>
<dbReference type="EMBL" id="QLUW01000001">
    <property type="protein sequence ID" value="RAP78461.1"/>
    <property type="molecule type" value="Genomic_DNA"/>
</dbReference>
<dbReference type="InterPro" id="IPR008775">
    <property type="entry name" value="Phytyl_CoA_dOase-like"/>
</dbReference>
<proteinExistence type="predicted"/>
<evidence type="ECO:0000313" key="2">
    <source>
        <dbReference type="Proteomes" id="UP000249260"/>
    </source>
</evidence>
<name>A0A328UAW3_9BACL</name>
<dbReference type="PANTHER" id="PTHR20883">
    <property type="entry name" value="PHYTANOYL-COA DIOXYGENASE DOMAIN CONTAINING 1"/>
    <property type="match status" value="1"/>
</dbReference>
<dbReference type="GO" id="GO:0016706">
    <property type="term" value="F:2-oxoglutarate-dependent dioxygenase activity"/>
    <property type="evidence" value="ECO:0007669"/>
    <property type="project" value="UniProtKB-ARBA"/>
</dbReference>
<protein>
    <recommendedName>
        <fullName evidence="3">Phytanoyl-CoA dioxygenase</fullName>
    </recommendedName>
</protein>
<evidence type="ECO:0000313" key="1">
    <source>
        <dbReference type="EMBL" id="RAP78461.1"/>
    </source>
</evidence>
<dbReference type="Gene3D" id="2.60.120.620">
    <property type="entry name" value="q2cbj1_9rhob like domain"/>
    <property type="match status" value="1"/>
</dbReference>
<accession>A0A328UAW3</accession>
<dbReference type="GO" id="GO:0005506">
    <property type="term" value="F:iron ion binding"/>
    <property type="evidence" value="ECO:0007669"/>
    <property type="project" value="UniProtKB-ARBA"/>
</dbReference>
<keyword evidence="2" id="KW-1185">Reference proteome</keyword>
<sequence>MQLSQAQIDFFETFGFLKFPQLMADRLDWIIDEFTKTFPEENKHDGTKRTCIVPFIDQRMSVLLDDPRILAIGRALLGEDFNYMGSDGNYYTGDTGWHRDGYHEKYRHIKIAFYLDQLGGDSGALRVIPGSHWLHDKYGDDLTFRMRDSLKTWDVVGADVPAQVLDVTPGDILVFDHNIFHSSWKGNTSRRMFTINMCQRYAEEDVQELRDYIAGAARFWIDRAFSETMMNTASPERRVHLEQVMANDDHLAALSAKARLEMAEPARG</sequence>
<dbReference type="SUPFAM" id="SSF51197">
    <property type="entry name" value="Clavaminate synthase-like"/>
    <property type="match status" value="1"/>
</dbReference>
<dbReference type="Pfam" id="PF05721">
    <property type="entry name" value="PhyH"/>
    <property type="match status" value="1"/>
</dbReference>
<organism evidence="1 2">
    <name type="scientific">Paenibacillus montanisoli</name>
    <dbReference type="NCBI Taxonomy" id="2081970"/>
    <lineage>
        <taxon>Bacteria</taxon>
        <taxon>Bacillati</taxon>
        <taxon>Bacillota</taxon>
        <taxon>Bacilli</taxon>
        <taxon>Bacillales</taxon>
        <taxon>Paenibacillaceae</taxon>
        <taxon>Paenibacillus</taxon>
    </lineage>
</organism>
<comment type="caution">
    <text evidence="1">The sequence shown here is derived from an EMBL/GenBank/DDBJ whole genome shotgun (WGS) entry which is preliminary data.</text>
</comment>
<reference evidence="1 2" key="1">
    <citation type="submission" date="2018-06" db="EMBL/GenBank/DDBJ databases">
        <title>Paenibacillus montanisoli sp. nov., isolated from mountain area soil.</title>
        <authorList>
            <person name="Wu M."/>
        </authorList>
    </citation>
    <scope>NUCLEOTIDE SEQUENCE [LARGE SCALE GENOMIC DNA]</scope>
    <source>
        <strain evidence="1 2">RA17</strain>
    </source>
</reference>
<dbReference type="AlphaFoldDB" id="A0A328UAW3"/>
<dbReference type="PANTHER" id="PTHR20883:SF46">
    <property type="entry name" value="PHYTANOYL-COA HYDROXYLASE"/>
    <property type="match status" value="1"/>
</dbReference>